<evidence type="ECO:0000256" key="1">
    <source>
        <dbReference type="SAM" id="MobiDB-lite"/>
    </source>
</evidence>
<protein>
    <submittedName>
        <fullName evidence="2">Unannotated protein</fullName>
    </submittedName>
</protein>
<organism evidence="2">
    <name type="scientific">freshwater metagenome</name>
    <dbReference type="NCBI Taxonomy" id="449393"/>
    <lineage>
        <taxon>unclassified sequences</taxon>
        <taxon>metagenomes</taxon>
        <taxon>ecological metagenomes</taxon>
    </lineage>
</organism>
<proteinExistence type="predicted"/>
<feature type="compositionally biased region" description="Polar residues" evidence="1">
    <location>
        <begin position="124"/>
        <end position="140"/>
    </location>
</feature>
<dbReference type="EMBL" id="CAFBPD010000265">
    <property type="protein sequence ID" value="CAB5021371.1"/>
    <property type="molecule type" value="Genomic_DNA"/>
</dbReference>
<gene>
    <name evidence="2" type="ORF">UFOPK4061_01416</name>
</gene>
<name>A0A6J7QX09_9ZZZZ</name>
<feature type="region of interest" description="Disordered" evidence="1">
    <location>
        <begin position="119"/>
        <end position="140"/>
    </location>
</feature>
<reference evidence="2" key="1">
    <citation type="submission" date="2020-05" db="EMBL/GenBank/DDBJ databases">
        <authorList>
            <person name="Chiriac C."/>
            <person name="Salcher M."/>
            <person name="Ghai R."/>
            <person name="Kavagutti S V."/>
        </authorList>
    </citation>
    <scope>NUCLEOTIDE SEQUENCE</scope>
</reference>
<dbReference type="AlphaFoldDB" id="A0A6J7QX09"/>
<accession>A0A6J7QX09</accession>
<sequence>MGELPLAAEAGDLAGEEPAPAWAKFALTPFLVEEGERELTSPIGHDRLEDGSAALLHLTNRHLLDVGEDRDGRALFKGRELGEGASLGVAARVVAQEVVDGGHAEGLLKRLGGLAPHDRGKGFGQSSLGHSTPMMTGQSG</sequence>
<evidence type="ECO:0000313" key="2">
    <source>
        <dbReference type="EMBL" id="CAB5021371.1"/>
    </source>
</evidence>